<dbReference type="SUPFAM" id="SSF81301">
    <property type="entry name" value="Nucleotidyltransferase"/>
    <property type="match status" value="1"/>
</dbReference>
<sequence>MTATDICSGAERDVILRNIIAWATRTAAVQTLILTGSLARGDGLADALSDIDIEVIADHPDVLIADFEWLSEIGPLVTVLPLNPSAEQRWATRLAIYSSGTKVDYTLASVTRLREMASQQKLVPLYERGYRILLDKPGLAVNLPRPSGRVPTVPLPSSEAFRAAVEEFWFEAVHVPKYLVRGELWLVKQRDQTMKALLLQMLEWHAVSSRAVDVWHIGTRMKQWVDGPTWDELQHVFGRFDASDCVRAFEATVALYSRLAQEVARSAGLDYPASVETGIMAICRPLLSCLKE</sequence>
<evidence type="ECO:0000313" key="1">
    <source>
        <dbReference type="EMBL" id="MBM0107066.1"/>
    </source>
</evidence>
<dbReference type="CDD" id="cd05403">
    <property type="entry name" value="NT_KNTase_like"/>
    <property type="match status" value="1"/>
</dbReference>
<proteinExistence type="predicted"/>
<accession>A0ABS1X1G2</accession>
<name>A0ABS1X1G2_9GAMM</name>
<evidence type="ECO:0000313" key="2">
    <source>
        <dbReference type="Proteomes" id="UP000661077"/>
    </source>
</evidence>
<dbReference type="Gene3D" id="1.20.120.330">
    <property type="entry name" value="Nucleotidyltransferases domain 2"/>
    <property type="match status" value="1"/>
</dbReference>
<dbReference type="InterPro" id="IPR043519">
    <property type="entry name" value="NT_sf"/>
</dbReference>
<gene>
    <name evidence="1" type="ORF">JM946_20210</name>
</gene>
<reference evidence="1 2" key="1">
    <citation type="journal article" date="2021" name="Int. J. Syst. Evol. Microbiol.">
        <title>Steroidobacter gossypii sp. nov., isolated from soil of cotton cropping field.</title>
        <authorList>
            <person name="Huang R."/>
            <person name="Yang S."/>
            <person name="Zhen C."/>
            <person name="Liu W."/>
        </authorList>
    </citation>
    <scope>NUCLEOTIDE SEQUENCE [LARGE SCALE GENOMIC DNA]</scope>
    <source>
        <strain evidence="1 2">S1-65</strain>
    </source>
</reference>
<dbReference type="Pfam" id="PF04439">
    <property type="entry name" value="Adenyl_transf"/>
    <property type="match status" value="1"/>
</dbReference>
<dbReference type="SUPFAM" id="SSF81631">
    <property type="entry name" value="PAP/OAS1 substrate-binding domain"/>
    <property type="match status" value="1"/>
</dbReference>
<comment type="caution">
    <text evidence="1">The sequence shown here is derived from an EMBL/GenBank/DDBJ whole genome shotgun (WGS) entry which is preliminary data.</text>
</comment>
<organism evidence="1 2">
    <name type="scientific">Steroidobacter gossypii</name>
    <dbReference type="NCBI Taxonomy" id="2805490"/>
    <lineage>
        <taxon>Bacteria</taxon>
        <taxon>Pseudomonadati</taxon>
        <taxon>Pseudomonadota</taxon>
        <taxon>Gammaproteobacteria</taxon>
        <taxon>Steroidobacterales</taxon>
        <taxon>Steroidobacteraceae</taxon>
        <taxon>Steroidobacter</taxon>
    </lineage>
</organism>
<dbReference type="InterPro" id="IPR007530">
    <property type="entry name" value="Aminoglycoside_adenylylTfrase"/>
</dbReference>
<dbReference type="Proteomes" id="UP000661077">
    <property type="component" value="Unassembled WGS sequence"/>
</dbReference>
<keyword evidence="2" id="KW-1185">Reference proteome</keyword>
<dbReference type="RefSeq" id="WP_203169174.1">
    <property type="nucleotide sequence ID" value="NZ_JAEVLS010000004.1"/>
</dbReference>
<protein>
    <submittedName>
        <fullName evidence="1">Aminoglycoside 6-adenylyltransferase</fullName>
    </submittedName>
</protein>
<dbReference type="EMBL" id="JAEVLS010000004">
    <property type="protein sequence ID" value="MBM0107066.1"/>
    <property type="molecule type" value="Genomic_DNA"/>
</dbReference>
<dbReference type="Gene3D" id="3.30.460.10">
    <property type="entry name" value="Beta Polymerase, domain 2"/>
    <property type="match status" value="1"/>
</dbReference>